<sequence length="113" mass="12507">MTTSTRPSYFVIIVLTCASAVFIATFGDALFLRSRRDAALGQMREMVTQLQLTDLCLFTEARYTRHLSQADLHSAFQDHPHGLEHFPTGSLVPPPAHLTATHARLDSQTAVPD</sequence>
<protein>
    <submittedName>
        <fullName evidence="2">Uncharacterized protein</fullName>
    </submittedName>
</protein>
<evidence type="ECO:0000256" key="1">
    <source>
        <dbReference type="SAM" id="Phobius"/>
    </source>
</evidence>
<evidence type="ECO:0000313" key="3">
    <source>
        <dbReference type="Proteomes" id="UP000886602"/>
    </source>
</evidence>
<comment type="caution">
    <text evidence="2">The sequence shown here is derived from an EMBL/GenBank/DDBJ whole genome shotgun (WGS) entry which is preliminary data.</text>
</comment>
<accession>A0A9D7ICU4</accession>
<feature type="transmembrane region" description="Helical" evidence="1">
    <location>
        <begin position="12"/>
        <end position="32"/>
    </location>
</feature>
<proteinExistence type="predicted"/>
<name>A0A9D7ICU4_9RHOO</name>
<evidence type="ECO:0000313" key="2">
    <source>
        <dbReference type="EMBL" id="MBK7423380.1"/>
    </source>
</evidence>
<keyword evidence="1" id="KW-0472">Membrane</keyword>
<dbReference type="EMBL" id="JADJNC010000014">
    <property type="protein sequence ID" value="MBK7423380.1"/>
    <property type="molecule type" value="Genomic_DNA"/>
</dbReference>
<reference evidence="2" key="1">
    <citation type="submission" date="2020-10" db="EMBL/GenBank/DDBJ databases">
        <title>Connecting structure to function with the recovery of over 1000 high-quality activated sludge metagenome-assembled genomes encoding full-length rRNA genes using long-read sequencing.</title>
        <authorList>
            <person name="Singleton C.M."/>
            <person name="Petriglieri F."/>
            <person name="Kristensen J.M."/>
            <person name="Kirkegaard R.H."/>
            <person name="Michaelsen T.Y."/>
            <person name="Andersen M.H."/>
            <person name="Karst S.M."/>
            <person name="Dueholm M.S."/>
            <person name="Nielsen P.H."/>
            <person name="Albertsen M."/>
        </authorList>
    </citation>
    <scope>NUCLEOTIDE SEQUENCE</scope>
    <source>
        <strain evidence="2">EsbW_18-Q3-R4-48_MAXAC.044</strain>
    </source>
</reference>
<gene>
    <name evidence="2" type="ORF">IPJ48_09950</name>
</gene>
<organism evidence="2 3">
    <name type="scientific">Candidatus Propionivibrio dominans</name>
    <dbReference type="NCBI Taxonomy" id="2954373"/>
    <lineage>
        <taxon>Bacteria</taxon>
        <taxon>Pseudomonadati</taxon>
        <taxon>Pseudomonadota</taxon>
        <taxon>Betaproteobacteria</taxon>
        <taxon>Rhodocyclales</taxon>
        <taxon>Rhodocyclaceae</taxon>
        <taxon>Propionivibrio</taxon>
    </lineage>
</organism>
<keyword evidence="1" id="KW-0812">Transmembrane</keyword>
<dbReference type="AlphaFoldDB" id="A0A9D7ICU4"/>
<keyword evidence="1" id="KW-1133">Transmembrane helix</keyword>
<dbReference type="Proteomes" id="UP000886602">
    <property type="component" value="Unassembled WGS sequence"/>
</dbReference>